<organism evidence="1 2">
    <name type="scientific">Roseovarius mucosus</name>
    <dbReference type="NCBI Taxonomy" id="215743"/>
    <lineage>
        <taxon>Bacteria</taxon>
        <taxon>Pseudomonadati</taxon>
        <taxon>Pseudomonadota</taxon>
        <taxon>Alphaproteobacteria</taxon>
        <taxon>Rhodobacterales</taxon>
        <taxon>Roseobacteraceae</taxon>
        <taxon>Roseovarius</taxon>
    </lineage>
</organism>
<keyword evidence="2" id="KW-1185">Reference proteome</keyword>
<sequence length="69" mass="8031">MGTVTKIVDGESTGFDGSTVLVMTDGSIYRQTHYYYEYHYQYRPQATIIDDREVILPGIRCPVRVERLR</sequence>
<dbReference type="KEGG" id="rmm:ROSMUCSMR3_03848"/>
<gene>
    <name evidence="1" type="ORF">ROSMUCSMR3_03848</name>
</gene>
<protein>
    <submittedName>
        <fullName evidence="1">Uncharacterized protein</fullName>
    </submittedName>
</protein>
<reference evidence="1 2" key="1">
    <citation type="submission" date="2017-03" db="EMBL/GenBank/DDBJ databases">
        <title>Genome Sequence of Roseovarius mucosus strain SMR3 Isolated from a culture of the Diatom Skeletonema marinoi.</title>
        <authorList>
            <person name="Topel M."/>
            <person name="Pinder M."/>
            <person name="Johansson O.N."/>
            <person name="Kourtchenko O."/>
            <person name="Godhe A."/>
            <person name="Clarke A.K."/>
        </authorList>
    </citation>
    <scope>NUCLEOTIDE SEQUENCE [LARGE SCALE GENOMIC DNA]</scope>
    <source>
        <strain evidence="1 2">SMR3</strain>
    </source>
</reference>
<dbReference type="EMBL" id="CP020474">
    <property type="protein sequence ID" value="ARE85296.1"/>
    <property type="molecule type" value="Genomic_DNA"/>
</dbReference>
<evidence type="ECO:0000313" key="1">
    <source>
        <dbReference type="EMBL" id="ARE85296.1"/>
    </source>
</evidence>
<dbReference type="AlphaFoldDB" id="A0A1V0RUD4"/>
<proteinExistence type="predicted"/>
<evidence type="ECO:0000313" key="2">
    <source>
        <dbReference type="Proteomes" id="UP000192273"/>
    </source>
</evidence>
<name>A0A1V0RUD4_9RHOB</name>
<accession>A0A1V0RUD4</accession>
<dbReference type="Proteomes" id="UP000192273">
    <property type="component" value="Chromosome"/>
</dbReference>